<dbReference type="SUPFAM" id="SSF56024">
    <property type="entry name" value="Phospholipase D/nuclease"/>
    <property type="match status" value="1"/>
</dbReference>
<feature type="non-terminal residue" evidence="5">
    <location>
        <position position="257"/>
    </location>
</feature>
<name>X0W214_9ZZZZ</name>
<dbReference type="Gene3D" id="3.30.870.10">
    <property type="entry name" value="Endonuclease Chain A"/>
    <property type="match status" value="1"/>
</dbReference>
<dbReference type="EMBL" id="BARS01036768">
    <property type="protein sequence ID" value="GAG18678.1"/>
    <property type="molecule type" value="Genomic_DNA"/>
</dbReference>
<keyword evidence="1" id="KW-0378">Hydrolase</keyword>
<comment type="caution">
    <text evidence="5">The sequence shown here is derived from an EMBL/GenBank/DDBJ whole genome shotgun (WGS) entry which is preliminary data.</text>
</comment>
<evidence type="ECO:0000256" key="3">
    <source>
        <dbReference type="ARBA" id="ARBA00023098"/>
    </source>
</evidence>
<organism evidence="5">
    <name type="scientific">marine sediment metagenome</name>
    <dbReference type="NCBI Taxonomy" id="412755"/>
    <lineage>
        <taxon>unclassified sequences</taxon>
        <taxon>metagenomes</taxon>
        <taxon>ecological metagenomes</taxon>
    </lineage>
</organism>
<dbReference type="GO" id="GO:0005739">
    <property type="term" value="C:mitochondrion"/>
    <property type="evidence" value="ECO:0007669"/>
    <property type="project" value="TreeGrafter"/>
</dbReference>
<gene>
    <name evidence="5" type="ORF">S01H1_56464</name>
</gene>
<feature type="domain" description="PLD phosphodiesterase" evidence="4">
    <location>
        <begin position="184"/>
        <end position="211"/>
    </location>
</feature>
<dbReference type="GO" id="GO:0016042">
    <property type="term" value="P:lipid catabolic process"/>
    <property type="evidence" value="ECO:0007669"/>
    <property type="project" value="UniProtKB-KW"/>
</dbReference>
<evidence type="ECO:0000256" key="1">
    <source>
        <dbReference type="ARBA" id="ARBA00022801"/>
    </source>
</evidence>
<reference evidence="5" key="1">
    <citation type="journal article" date="2014" name="Front. Microbiol.">
        <title>High frequency of phylogenetically diverse reductive dehalogenase-homologous genes in deep subseafloor sedimentary metagenomes.</title>
        <authorList>
            <person name="Kawai M."/>
            <person name="Futagami T."/>
            <person name="Toyoda A."/>
            <person name="Takaki Y."/>
            <person name="Nishi S."/>
            <person name="Hori S."/>
            <person name="Arai W."/>
            <person name="Tsubouchi T."/>
            <person name="Morono Y."/>
            <person name="Uchiyama I."/>
            <person name="Ito T."/>
            <person name="Fujiyama A."/>
            <person name="Inagaki F."/>
            <person name="Takami H."/>
        </authorList>
    </citation>
    <scope>NUCLEOTIDE SEQUENCE</scope>
    <source>
        <strain evidence="5">Expedition CK06-06</strain>
    </source>
</reference>
<keyword evidence="2" id="KW-0442">Lipid degradation</keyword>
<keyword evidence="3" id="KW-0443">Lipid metabolism</keyword>
<evidence type="ECO:0000256" key="2">
    <source>
        <dbReference type="ARBA" id="ARBA00022963"/>
    </source>
</evidence>
<dbReference type="InterPro" id="IPR051406">
    <property type="entry name" value="PLD_domain"/>
</dbReference>
<dbReference type="PANTHER" id="PTHR43856">
    <property type="entry name" value="CARDIOLIPIN HYDROLASE"/>
    <property type="match status" value="1"/>
</dbReference>
<feature type="non-terminal residue" evidence="5">
    <location>
        <position position="1"/>
    </location>
</feature>
<evidence type="ECO:0000259" key="4">
    <source>
        <dbReference type="PROSITE" id="PS50035"/>
    </source>
</evidence>
<dbReference type="PROSITE" id="PS50035">
    <property type="entry name" value="PLD"/>
    <property type="match status" value="1"/>
</dbReference>
<dbReference type="GO" id="GO:0016891">
    <property type="term" value="F:RNA endonuclease activity producing 5'-phosphomonoesters, hydrolytic mechanism"/>
    <property type="evidence" value="ECO:0007669"/>
    <property type="project" value="TreeGrafter"/>
</dbReference>
<dbReference type="GO" id="GO:0034587">
    <property type="term" value="P:piRNA processing"/>
    <property type="evidence" value="ECO:0007669"/>
    <property type="project" value="TreeGrafter"/>
</dbReference>
<dbReference type="PANTHER" id="PTHR43856:SF1">
    <property type="entry name" value="MITOCHONDRIAL CARDIOLIPIN HYDROLASE"/>
    <property type="match status" value="1"/>
</dbReference>
<dbReference type="InterPro" id="IPR025202">
    <property type="entry name" value="PLD-like_dom"/>
</dbReference>
<accession>X0W214</accession>
<evidence type="ECO:0000313" key="5">
    <source>
        <dbReference type="EMBL" id="GAG18678.1"/>
    </source>
</evidence>
<dbReference type="AlphaFoldDB" id="X0W214"/>
<dbReference type="Pfam" id="PF13091">
    <property type="entry name" value="PLDc_2"/>
    <property type="match status" value="1"/>
</dbReference>
<protein>
    <recommendedName>
        <fullName evidence="4">PLD phosphodiesterase domain-containing protein</fullName>
    </recommendedName>
</protein>
<proteinExistence type="predicted"/>
<sequence>TLSNTGGAAALKDGYNHTIDIIVYGDSEYVSKGWNGLSVPKSGSGVILKRNIHNGIPKDTNMSSDWKHPRIYGIGQSDFPYVTMSCTGEIKMFVSPDCSFETIVSELRNATKSIYFNIYEFTNPFLCDELVAALKRGVSVNVFLEGAPVGGIDDREQFILNRIANNGGKIRFIVNDPDNDVYDRYRFDHGKYLVIDNYTVIVESCNWAKTGIPKDPTFGNREWGIVVRNEDVASYFLDVFLDDWNPLRCDSYSFGNM</sequence>
<dbReference type="InterPro" id="IPR001736">
    <property type="entry name" value="PLipase_D/transphosphatidylase"/>
</dbReference>